<accession>A0ACC0U166</accession>
<name>A0ACC0U166_9AGAM</name>
<sequence length="272" mass="30299">MNYDDQDPRYRSGHYPTPFSNSSQQPEHPILFSPNTQRPYSSRPGYNAYSSYPGGPQPFQPSGTSGSYPPYGEGHVSYSQQHIEPSLSQRSHPGYPATYLPSQTSNSFTDPHHYARRDTLGDSSGSYDMYPAGSYDMYPAGSTSSVTGRTDSYPGFQSSSWPGGYTAMDARSQDRDTAGHNEAHGNYHQLQRRGPPSYPSVGQIHKCRYPSCQNRVSFDSQVNDYAEWCSVDHMEAAVRQGLQKPCKQCRVWPRRMGYQFCGGTACIYPSGS</sequence>
<evidence type="ECO:0000313" key="2">
    <source>
        <dbReference type="Proteomes" id="UP001207468"/>
    </source>
</evidence>
<dbReference type="EMBL" id="JAGFNK010000267">
    <property type="protein sequence ID" value="KAI9454800.1"/>
    <property type="molecule type" value="Genomic_DNA"/>
</dbReference>
<keyword evidence="2" id="KW-1185">Reference proteome</keyword>
<dbReference type="Proteomes" id="UP001207468">
    <property type="component" value="Unassembled WGS sequence"/>
</dbReference>
<protein>
    <submittedName>
        <fullName evidence="1">Uncharacterized protein</fullName>
    </submittedName>
</protein>
<reference evidence="1" key="1">
    <citation type="submission" date="2021-03" db="EMBL/GenBank/DDBJ databases">
        <title>Evolutionary priming and transition to the ectomycorrhizal habit in an iconic lineage of mushroom-forming fungi: is preadaptation a requirement?</title>
        <authorList>
            <consortium name="DOE Joint Genome Institute"/>
            <person name="Looney B.P."/>
            <person name="Miyauchi S."/>
            <person name="Morin E."/>
            <person name="Drula E."/>
            <person name="Courty P.E."/>
            <person name="Chicoki N."/>
            <person name="Fauchery L."/>
            <person name="Kohler A."/>
            <person name="Kuo A."/>
            <person name="LaButti K."/>
            <person name="Pangilinan J."/>
            <person name="Lipzen A."/>
            <person name="Riley R."/>
            <person name="Andreopoulos W."/>
            <person name="He G."/>
            <person name="Johnson J."/>
            <person name="Barry K.W."/>
            <person name="Grigoriev I.V."/>
            <person name="Nagy L."/>
            <person name="Hibbett D."/>
            <person name="Henrissat B."/>
            <person name="Matheny P.B."/>
            <person name="Labbe J."/>
            <person name="Martin A.F."/>
        </authorList>
    </citation>
    <scope>NUCLEOTIDE SEQUENCE</scope>
    <source>
        <strain evidence="1">BPL698</strain>
    </source>
</reference>
<evidence type="ECO:0000313" key="1">
    <source>
        <dbReference type="EMBL" id="KAI9454800.1"/>
    </source>
</evidence>
<comment type="caution">
    <text evidence="1">The sequence shown here is derived from an EMBL/GenBank/DDBJ whole genome shotgun (WGS) entry which is preliminary data.</text>
</comment>
<gene>
    <name evidence="1" type="ORF">F5148DRAFT_415448</name>
</gene>
<proteinExistence type="predicted"/>
<organism evidence="1 2">
    <name type="scientific">Russula earlei</name>
    <dbReference type="NCBI Taxonomy" id="71964"/>
    <lineage>
        <taxon>Eukaryota</taxon>
        <taxon>Fungi</taxon>
        <taxon>Dikarya</taxon>
        <taxon>Basidiomycota</taxon>
        <taxon>Agaricomycotina</taxon>
        <taxon>Agaricomycetes</taxon>
        <taxon>Russulales</taxon>
        <taxon>Russulaceae</taxon>
        <taxon>Russula</taxon>
    </lineage>
</organism>